<evidence type="ECO:0000313" key="3">
    <source>
        <dbReference type="Proteomes" id="UP000195880"/>
    </source>
</evidence>
<gene>
    <name evidence="2" type="ORF">SMD44_00019</name>
</gene>
<proteinExistence type="predicted"/>
<organism evidence="2 3">
    <name type="scientific">Streptomyces alboflavus</name>
    <dbReference type="NCBI Taxonomy" id="67267"/>
    <lineage>
        <taxon>Bacteria</taxon>
        <taxon>Bacillati</taxon>
        <taxon>Actinomycetota</taxon>
        <taxon>Actinomycetes</taxon>
        <taxon>Kitasatosporales</taxon>
        <taxon>Streptomycetaceae</taxon>
        <taxon>Streptomyces</taxon>
    </lineage>
</organism>
<evidence type="ECO:0000256" key="1">
    <source>
        <dbReference type="SAM" id="MobiDB-lite"/>
    </source>
</evidence>
<keyword evidence="3" id="KW-1185">Reference proteome</keyword>
<reference evidence="2 3" key="1">
    <citation type="submission" date="2017-05" db="EMBL/GenBank/DDBJ databases">
        <title>Streptomyces alboflavus Genome sequencing and assembly.</title>
        <authorList>
            <person name="Wang Y."/>
            <person name="Du B."/>
            <person name="Ding Y."/>
            <person name="Liu H."/>
            <person name="Hou Q."/>
            <person name="Liu K."/>
            <person name="Wang C."/>
            <person name="Yao L."/>
        </authorList>
    </citation>
    <scope>NUCLEOTIDE SEQUENCE [LARGE SCALE GENOMIC DNA]</scope>
    <source>
        <strain evidence="2 3">MDJK44</strain>
    </source>
</reference>
<sequence>MTSAFLARDILAALGRIAYVPTHGPVITAQPAWRAVACWIAVDDIRQLAVLRAHLLTPERAEQLSVLRELTGIRLTLMASGATVGESARLMAYLADAGLAGELEHLDGPAALRLFTSRSVPWPDLPCSDPARRRPSATRASAAAPAPSAAPARQSSPGLMGQHRAGLLAARSWLTRHHAASPALPDRRAVELSLSRLTALGIVSRWPRGQRLVSRRQER</sequence>
<dbReference type="Proteomes" id="UP000195880">
    <property type="component" value="Chromosome"/>
</dbReference>
<dbReference type="OrthoDB" id="4504263at2"/>
<dbReference type="RefSeq" id="WP_087882371.1">
    <property type="nucleotide sequence ID" value="NZ_CP021748.1"/>
</dbReference>
<accession>A0A1Z1W2H6</accession>
<evidence type="ECO:0000313" key="2">
    <source>
        <dbReference type="EMBL" id="ARX80621.1"/>
    </source>
</evidence>
<dbReference type="AlphaFoldDB" id="A0A1Z1W2H6"/>
<protein>
    <submittedName>
        <fullName evidence="2">Uncharacterized protein</fullName>
    </submittedName>
</protein>
<name>A0A1Z1W2H6_9ACTN</name>
<dbReference type="EMBL" id="CP021748">
    <property type="protein sequence ID" value="ARX80621.1"/>
    <property type="molecule type" value="Genomic_DNA"/>
</dbReference>
<dbReference type="KEGG" id="salf:SMD44_00019"/>
<feature type="compositionally biased region" description="Low complexity" evidence="1">
    <location>
        <begin position="137"/>
        <end position="157"/>
    </location>
</feature>
<feature type="region of interest" description="Disordered" evidence="1">
    <location>
        <begin position="125"/>
        <end position="160"/>
    </location>
</feature>